<comment type="caution">
    <text evidence="1">The sequence shown here is derived from an EMBL/GenBank/DDBJ whole genome shotgun (WGS) entry which is preliminary data.</text>
</comment>
<organism evidence="1 2">
    <name type="scientific">Moorella mulderi DSM 14980</name>
    <dbReference type="NCBI Taxonomy" id="1122241"/>
    <lineage>
        <taxon>Bacteria</taxon>
        <taxon>Bacillati</taxon>
        <taxon>Bacillota</taxon>
        <taxon>Clostridia</taxon>
        <taxon>Neomoorellales</taxon>
        <taxon>Neomoorellaceae</taxon>
        <taxon>Neomoorella</taxon>
    </lineage>
</organism>
<dbReference type="Proteomes" id="UP000075670">
    <property type="component" value="Unassembled WGS sequence"/>
</dbReference>
<dbReference type="OrthoDB" id="7054911at2"/>
<name>A0A151AYR7_9FIRM</name>
<sequence>MSKTKRNSYELVIVTGAGFSFPAGVPTQGQLLYEIEKFEPDTMQPGGLRFLEAKEVVNDFLKTIFLRNYEKQGRQDDDFARKLGVIQLEDIYSLLDRAIIEGDVIPPFSETDLHKIRTSLDACIIYYMNCIQANITHKKRPLYEQLYQQFMLRYSTNWLTITTNWDTVWDDVLISACREKDFLVDYGPNIYWIGPDSKGGKPEPNRLGPRLLKLHGSFNWLACPQCHSIFVWPTKELGLRGVFDPVRCPRCYSGSAQGLEPRLRPLFLTPSLLKTVRNPTLRIIWDEAFCALSTTKEVIFIGYSLPIADHELRYLLRRGISRNTKVKVILHKNDCPARHDKNIQLYAEYRYKSLLGLSDDDFYYGGFESFFHL</sequence>
<evidence type="ECO:0000313" key="2">
    <source>
        <dbReference type="Proteomes" id="UP000075670"/>
    </source>
</evidence>
<keyword evidence="2" id="KW-1185">Reference proteome</keyword>
<proteinExistence type="predicted"/>
<dbReference type="AlphaFoldDB" id="A0A151AYR7"/>
<dbReference type="RefSeq" id="WP_161484973.1">
    <property type="nucleotide sequence ID" value="NZ_LTBC01000003.1"/>
</dbReference>
<gene>
    <name evidence="1" type="ORF">MOMUL_14010</name>
</gene>
<dbReference type="InterPro" id="IPR029035">
    <property type="entry name" value="DHS-like_NAD/FAD-binding_dom"/>
</dbReference>
<reference evidence="1 2" key="1">
    <citation type="submission" date="2016-02" db="EMBL/GenBank/DDBJ databases">
        <title>Genome sequence of Moorella mulderi DSM 14980.</title>
        <authorList>
            <person name="Poehlein A."/>
            <person name="Daniel R."/>
        </authorList>
    </citation>
    <scope>NUCLEOTIDE SEQUENCE [LARGE SCALE GENOMIC DNA]</scope>
    <source>
        <strain evidence="1 2">DSM 14980</strain>
    </source>
</reference>
<accession>A0A151AYR7</accession>
<protein>
    <submittedName>
        <fullName evidence="1">Uncharacterized protein</fullName>
    </submittedName>
</protein>
<dbReference type="SUPFAM" id="SSF52467">
    <property type="entry name" value="DHS-like NAD/FAD-binding domain"/>
    <property type="match status" value="1"/>
</dbReference>
<dbReference type="PATRIC" id="fig|1122241.3.peg.1473"/>
<evidence type="ECO:0000313" key="1">
    <source>
        <dbReference type="EMBL" id="KYH32799.1"/>
    </source>
</evidence>
<dbReference type="EMBL" id="LTBC01000003">
    <property type="protein sequence ID" value="KYH32799.1"/>
    <property type="molecule type" value="Genomic_DNA"/>
</dbReference>